<dbReference type="SMART" id="SM00717">
    <property type="entry name" value="SANT"/>
    <property type="match status" value="2"/>
</dbReference>
<evidence type="ECO:0000256" key="4">
    <source>
        <dbReference type="ARBA" id="ARBA00022737"/>
    </source>
</evidence>
<feature type="region of interest" description="Disordered" evidence="9">
    <location>
        <begin position="258"/>
        <end position="296"/>
    </location>
</feature>
<evidence type="ECO:0000256" key="2">
    <source>
        <dbReference type="ARBA" id="ARBA00022664"/>
    </source>
</evidence>
<keyword evidence="5" id="KW-0238">DNA-binding</keyword>
<evidence type="ECO:0000256" key="7">
    <source>
        <dbReference type="ARBA" id="ARBA00023242"/>
    </source>
</evidence>
<dbReference type="GeneID" id="73469625"/>
<evidence type="ECO:0000256" key="8">
    <source>
        <dbReference type="ARBA" id="ARBA00034837"/>
    </source>
</evidence>
<feature type="domain" description="Myb-like" evidence="10">
    <location>
        <begin position="55"/>
        <end position="104"/>
    </location>
</feature>
<keyword evidence="7" id="KW-0539">Nucleus</keyword>
<dbReference type="CDD" id="cd00167">
    <property type="entry name" value="SANT"/>
    <property type="match status" value="1"/>
</dbReference>
<organism evidence="12 13">
    <name type="scientific">[Candida] subhashii</name>
    <dbReference type="NCBI Taxonomy" id="561895"/>
    <lineage>
        <taxon>Eukaryota</taxon>
        <taxon>Fungi</taxon>
        <taxon>Dikarya</taxon>
        <taxon>Ascomycota</taxon>
        <taxon>Saccharomycotina</taxon>
        <taxon>Pichiomycetes</taxon>
        <taxon>Debaryomycetaceae</taxon>
        <taxon>Spathaspora</taxon>
    </lineage>
</organism>
<feature type="domain" description="HTH myb-type" evidence="11">
    <location>
        <begin position="60"/>
        <end position="108"/>
    </location>
</feature>
<evidence type="ECO:0000256" key="6">
    <source>
        <dbReference type="ARBA" id="ARBA00023187"/>
    </source>
</evidence>
<keyword evidence="13" id="KW-1185">Reference proteome</keyword>
<evidence type="ECO:0000313" key="13">
    <source>
        <dbReference type="Proteomes" id="UP000694255"/>
    </source>
</evidence>
<comment type="caution">
    <text evidence="12">The sequence shown here is derived from an EMBL/GenBank/DDBJ whole genome shotgun (WGS) entry which is preliminary data.</text>
</comment>
<dbReference type="Proteomes" id="UP000694255">
    <property type="component" value="Unassembled WGS sequence"/>
</dbReference>
<dbReference type="PROSITE" id="PS50090">
    <property type="entry name" value="MYB_LIKE"/>
    <property type="match status" value="2"/>
</dbReference>
<dbReference type="OrthoDB" id="1410009at2759"/>
<dbReference type="FunFam" id="1.10.10.60:FF:000021">
    <property type="entry name" value="CDC5 cell division cycle 5-like"/>
    <property type="match status" value="1"/>
</dbReference>
<gene>
    <name evidence="12" type="ORF">J8A68_002824</name>
</gene>
<feature type="domain" description="HTH myb-type" evidence="11">
    <location>
        <begin position="6"/>
        <end position="58"/>
    </location>
</feature>
<feature type="domain" description="Myb-like" evidence="10">
    <location>
        <begin position="7"/>
        <end position="54"/>
    </location>
</feature>
<dbReference type="InterPro" id="IPR017930">
    <property type="entry name" value="Myb_dom"/>
</dbReference>
<dbReference type="RefSeq" id="XP_049263807.1">
    <property type="nucleotide sequence ID" value="XM_049406614.1"/>
</dbReference>
<evidence type="ECO:0000256" key="5">
    <source>
        <dbReference type="ARBA" id="ARBA00023125"/>
    </source>
</evidence>
<dbReference type="InterPro" id="IPR047242">
    <property type="entry name" value="CDC5L/Cef1"/>
</dbReference>
<dbReference type="AlphaFoldDB" id="A0A8J5UXD7"/>
<proteinExistence type="inferred from homology"/>
<keyword evidence="2" id="KW-0507">mRNA processing</keyword>
<protein>
    <recommendedName>
        <fullName evidence="8">Pre-mRNA-splicing factor CEF1</fullName>
    </recommendedName>
</protein>
<evidence type="ECO:0000313" key="12">
    <source>
        <dbReference type="EMBL" id="KAG7663575.1"/>
    </source>
</evidence>
<dbReference type="GO" id="GO:0000398">
    <property type="term" value="P:mRNA splicing, via spliceosome"/>
    <property type="evidence" value="ECO:0007669"/>
    <property type="project" value="InterPro"/>
</dbReference>
<dbReference type="Pfam" id="PF11831">
    <property type="entry name" value="Myb_Cef"/>
    <property type="match status" value="1"/>
</dbReference>
<dbReference type="InterPro" id="IPR001005">
    <property type="entry name" value="SANT/Myb"/>
</dbReference>
<dbReference type="GO" id="GO:0000974">
    <property type="term" value="C:Prp19 complex"/>
    <property type="evidence" value="ECO:0007669"/>
    <property type="project" value="InterPro"/>
</dbReference>
<dbReference type="GO" id="GO:0005681">
    <property type="term" value="C:spliceosomal complex"/>
    <property type="evidence" value="ECO:0007669"/>
    <property type="project" value="UniProtKB-KW"/>
</dbReference>
<dbReference type="InterPro" id="IPR047240">
    <property type="entry name" value="SANT_CDC5L_II"/>
</dbReference>
<feature type="compositionally biased region" description="Acidic residues" evidence="9">
    <location>
        <begin position="158"/>
        <end position="167"/>
    </location>
</feature>
<evidence type="ECO:0000256" key="1">
    <source>
        <dbReference type="ARBA" id="ARBA00010506"/>
    </source>
</evidence>
<dbReference type="EMBL" id="JAGSYN010000125">
    <property type="protein sequence ID" value="KAG7663575.1"/>
    <property type="molecule type" value="Genomic_DNA"/>
</dbReference>
<dbReference type="PANTHER" id="PTHR45885:SF1">
    <property type="entry name" value="CELL DIVISION CYCLE 5-LIKE PROTEIN"/>
    <property type="match status" value="1"/>
</dbReference>
<keyword evidence="6" id="KW-0508">mRNA splicing</keyword>
<accession>A0A8J5UXD7</accession>
<feature type="region of interest" description="Disordered" evidence="9">
    <location>
        <begin position="111"/>
        <end position="167"/>
    </location>
</feature>
<dbReference type="GO" id="GO:0003677">
    <property type="term" value="F:DNA binding"/>
    <property type="evidence" value="ECO:0007669"/>
    <property type="project" value="UniProtKB-KW"/>
</dbReference>
<sequence length="618" mass="70140">MAPVYVKGGVWTNVEDEILKAAVSKYGLNQWARVASLLPKKSAKQAKARWNEWINPNIDKSDWTREQDDKLLNLAKLLPNQWRTIASMVGRTATHCVERYQKLIDEAAGIAPTTQDNDHEESLGLTGPGIESLPATGPSLEKAGDLNINPESRPARPDEEDMNDEEREMLAEAKARLANTQGKKAKRKARERMLEESKRIALLQKRRELKAAGISFNLDAKNKKKSRKEFDYNADIPHEHAIPEGLYDVSEEISQNDSKKFQFSKEVSRSGIQMEQHNRDKKSKDIKKGEQKQTNKHKLEIEEAANFVGELKENEITKRRKLNLPIPSIDASVVSSKQESPGPAPIISKAAKSKIVELFKTSLGSIPKPAKHHQNPVPVPVGSVLNENEALNVTDSWQQDQGERLKDLELLQQLDEEKAKLRRSQAIQRGLPVPRIDRSSETDGSVSELDILINDEMQKLIRSDYRRFYDSAYRAPLVEDLDEESFETVNKEVDQEMSSIGSIPKPVSSNFGLPCSHAVGEKIVNKLHELYRSSEEKQKELEDVLKQPDSNDKSQSIAITFQELREVDEDYNFVCKRLLEEETAIAAESERLHKFVDDLNKAKAPIEDRIRTLRIQRR</sequence>
<reference evidence="12 13" key="1">
    <citation type="journal article" date="2021" name="DNA Res.">
        <title>Genome analysis of Candida subhashii reveals its hybrid nature and dual mitochondrial genome conformations.</title>
        <authorList>
            <person name="Mixao V."/>
            <person name="Hegedusova E."/>
            <person name="Saus E."/>
            <person name="Pryszcz L.P."/>
            <person name="Cillingova A."/>
            <person name="Nosek J."/>
            <person name="Gabaldon T."/>
        </authorList>
    </citation>
    <scope>NUCLEOTIDE SEQUENCE [LARGE SCALE GENOMIC DNA]</scope>
    <source>
        <strain evidence="12 13">CBS 10753</strain>
    </source>
</reference>
<evidence type="ECO:0000259" key="11">
    <source>
        <dbReference type="PROSITE" id="PS51294"/>
    </source>
</evidence>
<evidence type="ECO:0000256" key="3">
    <source>
        <dbReference type="ARBA" id="ARBA00022728"/>
    </source>
</evidence>
<keyword evidence="4" id="KW-0677">Repeat</keyword>
<keyword evidence="3" id="KW-0747">Spliceosome</keyword>
<dbReference type="PANTHER" id="PTHR45885">
    <property type="entry name" value="CELL DIVISION CYCLE 5-LIKE PROTEIN"/>
    <property type="match status" value="1"/>
</dbReference>
<dbReference type="PROSITE" id="PS51294">
    <property type="entry name" value="HTH_MYB"/>
    <property type="match status" value="2"/>
</dbReference>
<evidence type="ECO:0000256" key="9">
    <source>
        <dbReference type="SAM" id="MobiDB-lite"/>
    </source>
</evidence>
<evidence type="ECO:0000259" key="10">
    <source>
        <dbReference type="PROSITE" id="PS50090"/>
    </source>
</evidence>
<dbReference type="Pfam" id="PF00249">
    <property type="entry name" value="Myb_DNA-binding"/>
    <property type="match status" value="2"/>
</dbReference>
<name>A0A8J5UXD7_9ASCO</name>
<comment type="similarity">
    <text evidence="1">Belongs to the CEF1 family.</text>
</comment>
<dbReference type="InterPro" id="IPR021786">
    <property type="entry name" value="Cdc5p/Cef1_C"/>
</dbReference>
<feature type="compositionally biased region" description="Basic and acidic residues" evidence="9">
    <location>
        <begin position="276"/>
        <end position="296"/>
    </location>
</feature>
<dbReference type="CDD" id="cd11659">
    <property type="entry name" value="SANT_CDC5_II"/>
    <property type="match status" value="1"/>
</dbReference>